<sequence>MRFLLAAFSVGIVDSKNFGHGFLLACSRAVGLPFTIFAAQLVRREFGREFGSALLTAGDDRRYGRKGVGVFAGVGTSDVAAITLKNGGGNRPALAEGLLIFFFWEN</sequence>
<organism evidence="1 2">
    <name type="scientific">Striga asiatica</name>
    <name type="common">Asiatic witchweed</name>
    <name type="synonym">Buchnera asiatica</name>
    <dbReference type="NCBI Taxonomy" id="4170"/>
    <lineage>
        <taxon>Eukaryota</taxon>
        <taxon>Viridiplantae</taxon>
        <taxon>Streptophyta</taxon>
        <taxon>Embryophyta</taxon>
        <taxon>Tracheophyta</taxon>
        <taxon>Spermatophyta</taxon>
        <taxon>Magnoliopsida</taxon>
        <taxon>eudicotyledons</taxon>
        <taxon>Gunneridae</taxon>
        <taxon>Pentapetalae</taxon>
        <taxon>asterids</taxon>
        <taxon>lamiids</taxon>
        <taxon>Lamiales</taxon>
        <taxon>Orobanchaceae</taxon>
        <taxon>Buchnereae</taxon>
        <taxon>Striga</taxon>
    </lineage>
</organism>
<evidence type="ECO:0000313" key="2">
    <source>
        <dbReference type="Proteomes" id="UP000325081"/>
    </source>
</evidence>
<evidence type="ECO:0000313" key="1">
    <source>
        <dbReference type="EMBL" id="GER28289.1"/>
    </source>
</evidence>
<accession>A0A5A7P6B3</accession>
<protein>
    <submittedName>
        <fullName evidence="1">78 kDa glucose-regulated protein</fullName>
    </submittedName>
</protein>
<dbReference type="EMBL" id="BKCP01002447">
    <property type="protein sequence ID" value="GER28289.1"/>
    <property type="molecule type" value="Genomic_DNA"/>
</dbReference>
<reference evidence="2" key="1">
    <citation type="journal article" date="2019" name="Curr. Biol.">
        <title>Genome Sequence of Striga asiatica Provides Insight into the Evolution of Plant Parasitism.</title>
        <authorList>
            <person name="Yoshida S."/>
            <person name="Kim S."/>
            <person name="Wafula E.K."/>
            <person name="Tanskanen J."/>
            <person name="Kim Y.M."/>
            <person name="Honaas L."/>
            <person name="Yang Z."/>
            <person name="Spallek T."/>
            <person name="Conn C.E."/>
            <person name="Ichihashi Y."/>
            <person name="Cheong K."/>
            <person name="Cui S."/>
            <person name="Der J.P."/>
            <person name="Gundlach H."/>
            <person name="Jiao Y."/>
            <person name="Hori C."/>
            <person name="Ishida J.K."/>
            <person name="Kasahara H."/>
            <person name="Kiba T."/>
            <person name="Kim M.S."/>
            <person name="Koo N."/>
            <person name="Laohavisit A."/>
            <person name="Lee Y.H."/>
            <person name="Lumba S."/>
            <person name="McCourt P."/>
            <person name="Mortimer J.C."/>
            <person name="Mutuku J.M."/>
            <person name="Nomura T."/>
            <person name="Sasaki-Sekimoto Y."/>
            <person name="Seto Y."/>
            <person name="Wang Y."/>
            <person name="Wakatake T."/>
            <person name="Sakakibara H."/>
            <person name="Demura T."/>
            <person name="Yamaguchi S."/>
            <person name="Yoneyama K."/>
            <person name="Manabe R.I."/>
            <person name="Nelson D.C."/>
            <person name="Schulman A.H."/>
            <person name="Timko M.P."/>
            <person name="dePamphilis C.W."/>
            <person name="Choi D."/>
            <person name="Shirasu K."/>
        </authorList>
    </citation>
    <scope>NUCLEOTIDE SEQUENCE [LARGE SCALE GENOMIC DNA]</scope>
    <source>
        <strain evidence="2">cv. UVA1</strain>
    </source>
</reference>
<proteinExistence type="predicted"/>
<comment type="caution">
    <text evidence="1">The sequence shown here is derived from an EMBL/GenBank/DDBJ whole genome shotgun (WGS) entry which is preliminary data.</text>
</comment>
<dbReference type="Proteomes" id="UP000325081">
    <property type="component" value="Unassembled WGS sequence"/>
</dbReference>
<dbReference type="AlphaFoldDB" id="A0A5A7P6B3"/>
<keyword evidence="2" id="KW-1185">Reference proteome</keyword>
<name>A0A5A7P6B3_STRAF</name>
<gene>
    <name evidence="1" type="ORF">STAS_04067</name>
</gene>